<organism evidence="7 8">
    <name type="scientific">Paenibacillus spongiae</name>
    <dbReference type="NCBI Taxonomy" id="2909671"/>
    <lineage>
        <taxon>Bacteria</taxon>
        <taxon>Bacillati</taxon>
        <taxon>Bacillota</taxon>
        <taxon>Bacilli</taxon>
        <taxon>Bacillales</taxon>
        <taxon>Paenibacillaceae</taxon>
        <taxon>Paenibacillus</taxon>
    </lineage>
</organism>
<evidence type="ECO:0000256" key="2">
    <source>
        <dbReference type="ARBA" id="ARBA00022475"/>
    </source>
</evidence>
<keyword evidence="4 6" id="KW-1133">Transmembrane helix</keyword>
<comment type="subcellular location">
    <subcellularLocation>
        <location evidence="1">Cell membrane</location>
        <topology evidence="1">Multi-pass membrane protein</topology>
    </subcellularLocation>
</comment>
<evidence type="ECO:0000256" key="3">
    <source>
        <dbReference type="ARBA" id="ARBA00022692"/>
    </source>
</evidence>
<evidence type="ECO:0000256" key="6">
    <source>
        <dbReference type="SAM" id="Phobius"/>
    </source>
</evidence>
<sequence>MRGFVIIIGFDGLGWLLHEGAGVPLPSHVLGLLLLTLALFTRLIKLEWVETAATVLTRHMMLFFVPLLAGVSVFIPMLSTAWPAIAVSLIAGTSAVTLLTGLAMRLLIGGHKEVKASHEQQHSVF</sequence>
<evidence type="ECO:0000256" key="5">
    <source>
        <dbReference type="ARBA" id="ARBA00023136"/>
    </source>
</evidence>
<feature type="transmembrane region" description="Helical" evidence="6">
    <location>
        <begin position="56"/>
        <end position="78"/>
    </location>
</feature>
<evidence type="ECO:0000256" key="1">
    <source>
        <dbReference type="ARBA" id="ARBA00004651"/>
    </source>
</evidence>
<protein>
    <submittedName>
        <fullName evidence="7">CidA/LrgA family protein</fullName>
    </submittedName>
</protein>
<name>A0ABY5SG47_9BACL</name>
<proteinExistence type="predicted"/>
<dbReference type="PANTHER" id="PTHR33931">
    <property type="entry name" value="HOLIN-LIKE PROTEIN CIDA-RELATED"/>
    <property type="match status" value="1"/>
</dbReference>
<dbReference type="PANTHER" id="PTHR33931:SF2">
    <property type="entry name" value="HOLIN-LIKE PROTEIN CIDA"/>
    <property type="match status" value="1"/>
</dbReference>
<evidence type="ECO:0000256" key="4">
    <source>
        <dbReference type="ARBA" id="ARBA00022989"/>
    </source>
</evidence>
<keyword evidence="3 6" id="KW-0812">Transmembrane</keyword>
<dbReference type="Proteomes" id="UP001057877">
    <property type="component" value="Chromosome"/>
</dbReference>
<dbReference type="RefSeq" id="WP_258388504.1">
    <property type="nucleotide sequence ID" value="NZ_CP091430.1"/>
</dbReference>
<evidence type="ECO:0000313" key="8">
    <source>
        <dbReference type="Proteomes" id="UP001057877"/>
    </source>
</evidence>
<accession>A0ABY5SG47</accession>
<gene>
    <name evidence="7" type="ORF">L1F29_11770</name>
</gene>
<feature type="transmembrane region" description="Helical" evidence="6">
    <location>
        <begin position="84"/>
        <end position="108"/>
    </location>
</feature>
<keyword evidence="5 6" id="KW-0472">Membrane</keyword>
<feature type="transmembrane region" description="Helical" evidence="6">
    <location>
        <begin position="25"/>
        <end position="44"/>
    </location>
</feature>
<reference evidence="7" key="1">
    <citation type="submission" date="2022-01" db="EMBL/GenBank/DDBJ databases">
        <title>Paenibacillus spongiae sp. nov., isolated from marine sponge.</title>
        <authorList>
            <person name="Li Z."/>
            <person name="Zhang M."/>
        </authorList>
    </citation>
    <scope>NUCLEOTIDE SEQUENCE</scope>
    <source>
        <strain evidence="7">PHS-Z3</strain>
    </source>
</reference>
<keyword evidence="8" id="KW-1185">Reference proteome</keyword>
<dbReference type="Pfam" id="PF03788">
    <property type="entry name" value="LrgA"/>
    <property type="match status" value="1"/>
</dbReference>
<dbReference type="InterPro" id="IPR005538">
    <property type="entry name" value="LrgA/CidA"/>
</dbReference>
<keyword evidence="2" id="KW-1003">Cell membrane</keyword>
<evidence type="ECO:0000313" key="7">
    <source>
        <dbReference type="EMBL" id="UVI32450.1"/>
    </source>
</evidence>
<dbReference type="EMBL" id="CP091430">
    <property type="protein sequence ID" value="UVI32450.1"/>
    <property type="molecule type" value="Genomic_DNA"/>
</dbReference>